<feature type="domain" description="SpoVT-AbrB" evidence="1">
    <location>
        <begin position="8"/>
        <end position="54"/>
    </location>
</feature>
<dbReference type="Gene3D" id="2.10.260.10">
    <property type="match status" value="1"/>
</dbReference>
<proteinExistence type="predicted"/>
<dbReference type="InterPro" id="IPR013432">
    <property type="entry name" value="Doc_partner"/>
</dbReference>
<dbReference type="NCBIfam" id="TIGR02609">
    <property type="entry name" value="doc_partner"/>
    <property type="match status" value="1"/>
</dbReference>
<dbReference type="EMBL" id="JARXIC010000045">
    <property type="protein sequence ID" value="MDQ8196085.1"/>
    <property type="molecule type" value="Genomic_DNA"/>
</dbReference>
<comment type="caution">
    <text evidence="2">The sequence shown here is derived from an EMBL/GenBank/DDBJ whole genome shotgun (WGS) entry which is preliminary data.</text>
</comment>
<dbReference type="SMART" id="SM00966">
    <property type="entry name" value="SpoVT_AbrB"/>
    <property type="match status" value="1"/>
</dbReference>
<dbReference type="InterPro" id="IPR007159">
    <property type="entry name" value="SpoVT-AbrB_dom"/>
</dbReference>
<dbReference type="Proteomes" id="UP001243717">
    <property type="component" value="Unassembled WGS sequence"/>
</dbReference>
<dbReference type="InterPro" id="IPR037914">
    <property type="entry name" value="SpoVT-AbrB_sf"/>
</dbReference>
<evidence type="ECO:0000313" key="2">
    <source>
        <dbReference type="EMBL" id="MDQ8196085.1"/>
    </source>
</evidence>
<dbReference type="Pfam" id="PF04014">
    <property type="entry name" value="MazE_antitoxin"/>
    <property type="match status" value="1"/>
</dbReference>
<accession>A0ABU1AMQ9</accession>
<name>A0ABU1AMQ9_9BACT</name>
<gene>
    <name evidence="2" type="ORF">QEH59_16745</name>
</gene>
<evidence type="ECO:0000259" key="1">
    <source>
        <dbReference type="SMART" id="SM00966"/>
    </source>
</evidence>
<sequence length="76" mass="8478">MAIETKVRKIGNSLGIVLPKEALQTLKVEEGATVYLTEAPNCSLNINPERPGFEEIMRIAEEGMSTYRNTLRELAK</sequence>
<keyword evidence="3" id="KW-1185">Reference proteome</keyword>
<dbReference type="SUPFAM" id="SSF89447">
    <property type="entry name" value="AbrB/MazE/MraZ-like"/>
    <property type="match status" value="1"/>
</dbReference>
<dbReference type="RefSeq" id="WP_308986527.1">
    <property type="nucleotide sequence ID" value="NZ_JARXIC010000045.1"/>
</dbReference>
<organism evidence="2 3">
    <name type="scientific">Thalassobacterium sedimentorum</name>
    <dbReference type="NCBI Taxonomy" id="3041258"/>
    <lineage>
        <taxon>Bacteria</taxon>
        <taxon>Pseudomonadati</taxon>
        <taxon>Verrucomicrobiota</taxon>
        <taxon>Opitutia</taxon>
        <taxon>Puniceicoccales</taxon>
        <taxon>Coraliomargaritaceae</taxon>
        <taxon>Thalassobacterium</taxon>
    </lineage>
</organism>
<evidence type="ECO:0000313" key="3">
    <source>
        <dbReference type="Proteomes" id="UP001243717"/>
    </source>
</evidence>
<reference evidence="2 3" key="1">
    <citation type="submission" date="2023-04" db="EMBL/GenBank/DDBJ databases">
        <title>A novel bacteria isolated from coastal sediment.</title>
        <authorList>
            <person name="Liu X.-J."/>
            <person name="Du Z.-J."/>
        </authorList>
    </citation>
    <scope>NUCLEOTIDE SEQUENCE [LARGE SCALE GENOMIC DNA]</scope>
    <source>
        <strain evidence="2 3">SDUM461004</strain>
    </source>
</reference>
<protein>
    <submittedName>
        <fullName evidence="2">AbrB family transcriptional regulator</fullName>
    </submittedName>
</protein>